<comment type="caution">
    <text evidence="1">The sequence shown here is derived from an EMBL/GenBank/DDBJ whole genome shotgun (WGS) entry which is preliminary data.</text>
</comment>
<organism evidence="1 2">
    <name type="scientific">Peronosclerospora sorghi</name>
    <dbReference type="NCBI Taxonomy" id="230839"/>
    <lineage>
        <taxon>Eukaryota</taxon>
        <taxon>Sar</taxon>
        <taxon>Stramenopiles</taxon>
        <taxon>Oomycota</taxon>
        <taxon>Peronosporomycetes</taxon>
        <taxon>Peronosporales</taxon>
        <taxon>Peronosporaceae</taxon>
        <taxon>Peronosclerospora</taxon>
    </lineage>
</organism>
<evidence type="ECO:0000313" key="2">
    <source>
        <dbReference type="Proteomes" id="UP001163321"/>
    </source>
</evidence>
<name>A0ACC0W0C2_9STRA</name>
<proteinExistence type="predicted"/>
<protein>
    <submittedName>
        <fullName evidence="1">Uncharacterized protein</fullName>
    </submittedName>
</protein>
<dbReference type="Proteomes" id="UP001163321">
    <property type="component" value="Chromosome 5"/>
</dbReference>
<reference evidence="1 2" key="1">
    <citation type="journal article" date="2022" name="bioRxiv">
        <title>The genome of the oomycete Peronosclerospora sorghi, a cosmopolitan pathogen of maize and sorghum, is inflated with dispersed pseudogenes.</title>
        <authorList>
            <person name="Fletcher K."/>
            <person name="Martin F."/>
            <person name="Isakeit T."/>
            <person name="Cavanaugh K."/>
            <person name="Magill C."/>
            <person name="Michelmore R."/>
        </authorList>
    </citation>
    <scope>NUCLEOTIDE SEQUENCE [LARGE SCALE GENOMIC DNA]</scope>
    <source>
        <strain evidence="1">P6</strain>
    </source>
</reference>
<accession>A0ACC0W0C2</accession>
<keyword evidence="2" id="KW-1185">Reference proteome</keyword>
<gene>
    <name evidence="1" type="ORF">PsorP6_009026</name>
</gene>
<evidence type="ECO:0000313" key="1">
    <source>
        <dbReference type="EMBL" id="KAI9911907.1"/>
    </source>
</evidence>
<sequence>MAASLQLVIKVIGLNKQLEEDDPPIELNDSKKYTEIRFYEQSNHKFNIIGMVLGTLWDLFHNTDEGDCYSTLLAQVVSLLGV</sequence>
<dbReference type="EMBL" id="CM047584">
    <property type="protein sequence ID" value="KAI9911907.1"/>
    <property type="molecule type" value="Genomic_DNA"/>
</dbReference>